<keyword evidence="2" id="KW-1185">Reference proteome</keyword>
<accession>A0ACB9ZQW1</accession>
<organism evidence="1 2">
    <name type="scientific">Catharanthus roseus</name>
    <name type="common">Madagascar periwinkle</name>
    <name type="synonym">Vinca rosea</name>
    <dbReference type="NCBI Taxonomy" id="4058"/>
    <lineage>
        <taxon>Eukaryota</taxon>
        <taxon>Viridiplantae</taxon>
        <taxon>Streptophyta</taxon>
        <taxon>Embryophyta</taxon>
        <taxon>Tracheophyta</taxon>
        <taxon>Spermatophyta</taxon>
        <taxon>Magnoliopsida</taxon>
        <taxon>eudicotyledons</taxon>
        <taxon>Gunneridae</taxon>
        <taxon>Pentapetalae</taxon>
        <taxon>asterids</taxon>
        <taxon>lamiids</taxon>
        <taxon>Gentianales</taxon>
        <taxon>Apocynaceae</taxon>
        <taxon>Rauvolfioideae</taxon>
        <taxon>Vinceae</taxon>
        <taxon>Catharanthinae</taxon>
        <taxon>Catharanthus</taxon>
    </lineage>
</organism>
<protein>
    <submittedName>
        <fullName evidence="1">Uncharacterized protein</fullName>
    </submittedName>
</protein>
<evidence type="ECO:0000313" key="2">
    <source>
        <dbReference type="Proteomes" id="UP001060085"/>
    </source>
</evidence>
<dbReference type="Proteomes" id="UP001060085">
    <property type="component" value="Linkage Group LG08"/>
</dbReference>
<comment type="caution">
    <text evidence="1">The sequence shown here is derived from an EMBL/GenBank/DDBJ whole genome shotgun (WGS) entry which is preliminary data.</text>
</comment>
<evidence type="ECO:0000313" key="1">
    <source>
        <dbReference type="EMBL" id="KAI5649484.1"/>
    </source>
</evidence>
<reference evidence="2" key="1">
    <citation type="journal article" date="2023" name="Nat. Plants">
        <title>Single-cell RNA sequencing provides a high-resolution roadmap for understanding the multicellular compartmentation of specialized metabolism.</title>
        <authorList>
            <person name="Sun S."/>
            <person name="Shen X."/>
            <person name="Li Y."/>
            <person name="Li Y."/>
            <person name="Wang S."/>
            <person name="Li R."/>
            <person name="Zhang H."/>
            <person name="Shen G."/>
            <person name="Guo B."/>
            <person name="Wei J."/>
            <person name="Xu J."/>
            <person name="St-Pierre B."/>
            <person name="Chen S."/>
            <person name="Sun C."/>
        </authorList>
    </citation>
    <scope>NUCLEOTIDE SEQUENCE [LARGE SCALE GENOMIC DNA]</scope>
</reference>
<name>A0ACB9ZQW1_CATRO</name>
<proteinExistence type="predicted"/>
<sequence length="127" mass="14314">MKDLLNSPAATNATSEDDYDYSSELKAFDNTKTGVKGLVDSGITKIPRIFMDQPKNLDQISSVSPFKIPVIDLNGLCRNSEIRCEIVEKIEEASKKWEFFQIVNHGIPQDAMDEMIDGVCKFHEQDD</sequence>
<dbReference type="EMBL" id="CM044708">
    <property type="protein sequence ID" value="KAI5649484.1"/>
    <property type="molecule type" value="Genomic_DNA"/>
</dbReference>
<gene>
    <name evidence="1" type="ORF">M9H77_35489</name>
</gene>